<evidence type="ECO:0000313" key="2">
    <source>
        <dbReference type="Proteomes" id="UP000185109"/>
    </source>
</evidence>
<proteinExistence type="predicted"/>
<dbReference type="Proteomes" id="UP000185109">
    <property type="component" value="Plasmid pRsp8C3b"/>
</dbReference>
<organism evidence="1 2">
    <name type="scientific">Rhizobium etli 8C-3</name>
    <dbReference type="NCBI Taxonomy" id="538025"/>
    <lineage>
        <taxon>Bacteria</taxon>
        <taxon>Pseudomonadati</taxon>
        <taxon>Pseudomonadota</taxon>
        <taxon>Alphaproteobacteria</taxon>
        <taxon>Hyphomicrobiales</taxon>
        <taxon>Rhizobiaceae</taxon>
        <taxon>Rhizobium/Agrobacterium group</taxon>
        <taxon>Rhizobium</taxon>
    </lineage>
</organism>
<accession>A0A1L5PBL9</accession>
<dbReference type="EMBL" id="CP017243">
    <property type="protein sequence ID" value="APO77598.1"/>
    <property type="molecule type" value="Genomic_DNA"/>
</dbReference>
<gene>
    <name evidence="1" type="ORF">AM571_PB00315</name>
</gene>
<name>A0A1L5PBL9_RHIET</name>
<geneLocation type="plasmid" evidence="2">
    <name>prsp8c3b</name>
</geneLocation>
<sequence>MEQNISSAATSAEQQMLVGQRLHSATRVPVGISRSILAAASSSRPQPADIRHRRLL</sequence>
<reference evidence="1 2" key="1">
    <citation type="submission" date="2016-09" db="EMBL/GenBank/DDBJ databases">
        <title>The complete genome sequences of Rhizobium gallicum, symbiovars gallicum and phaseoli, symbionts associated to common bean (Phaseolus vulgaris).</title>
        <authorList>
            <person name="Bustos P."/>
            <person name="Santamaria R.I."/>
            <person name="Perez-Carrascal O.M."/>
            <person name="Juarez S."/>
            <person name="Lozano L."/>
            <person name="Martinez-Flores I."/>
            <person name="Martinez-Romero E."/>
            <person name="Cevallos M."/>
            <person name="Romero D."/>
            <person name="Davila G."/>
            <person name="Gonzalez V."/>
        </authorList>
    </citation>
    <scope>NUCLEOTIDE SEQUENCE [LARGE SCALE GENOMIC DNA]</scope>
    <source>
        <strain evidence="1 2">8C-3</strain>
        <plasmid evidence="2">Plasmid prsp8c3b</plasmid>
    </source>
</reference>
<dbReference type="AlphaFoldDB" id="A0A1L5PBL9"/>
<keyword evidence="1" id="KW-0614">Plasmid</keyword>
<protein>
    <submittedName>
        <fullName evidence="1">Uncharacterized protein</fullName>
    </submittedName>
</protein>
<evidence type="ECO:0000313" key="1">
    <source>
        <dbReference type="EMBL" id="APO77598.1"/>
    </source>
</evidence>